<dbReference type="InterPro" id="IPR045079">
    <property type="entry name" value="Oxoprolinase-like"/>
</dbReference>
<evidence type="ECO:0000259" key="1">
    <source>
        <dbReference type="Pfam" id="PF01968"/>
    </source>
</evidence>
<feature type="domain" description="Hydantoinase A/oxoprolinase" evidence="1">
    <location>
        <begin position="225"/>
        <end position="513"/>
    </location>
</feature>
<dbReference type="EC" id="6.4.1.8" evidence="4"/>
<gene>
    <name evidence="4" type="primary">apc3_1</name>
    <name evidence="4" type="ORF">DSM112329_01900</name>
</gene>
<dbReference type="AlphaFoldDB" id="A0AAU7ATX7"/>
<dbReference type="PANTHER" id="PTHR11365">
    <property type="entry name" value="5-OXOPROLINASE RELATED"/>
    <property type="match status" value="1"/>
</dbReference>
<dbReference type="GO" id="GO:0017168">
    <property type="term" value="F:5-oxoprolinase (ATP-hydrolyzing) activity"/>
    <property type="evidence" value="ECO:0007669"/>
    <property type="project" value="TreeGrafter"/>
</dbReference>
<dbReference type="GO" id="GO:0016874">
    <property type="term" value="F:ligase activity"/>
    <property type="evidence" value="ECO:0007669"/>
    <property type="project" value="UniProtKB-KW"/>
</dbReference>
<dbReference type="InterPro" id="IPR008040">
    <property type="entry name" value="Hydant_A_N"/>
</dbReference>
<accession>A0AAU7ATX7</accession>
<sequence length="700" mass="74071">MAPKQSGDAGGVSYSIGTDIGGTFTDCVVVDAQGRITTGKAPTTPSDRSAGFFDAVTDAAGKLGLGIEDLLAQTETLVHATTTATNAVVEHKGATVGLITTKGHGECLSIMRGAGRSKGLDVDDLLYLPGTSKPPPLVAPHLISEITERVDFRGEVVVALDEAQLRGEIARLLDAGAETLAIAFLWSLTNPAHEQRARAIAHELAPDVFVSCSHEIAPRVGEYYRFVATVMNSYVGPLMTRYTDRIDEGARARGYRRPVLFAQCIGGTAPAAEARRRPLLTLDSGPVSGIVASNFLGEAVGYRNIITADMGGTTFDVSVIAANQPQRRESTNIDKFEMYLPMLDVESIGAGGGSIAWIDPASGTMKVGPRSAGAEPGPICYSRGGTEPTVTDADVVLGFVNPSAFLGGRQQLDAEAARAGIARLGEQIGKTVEETAAGISEIADNLMAEKIRRMTVYRGFDPRDFVVFAFGGAGPVHAGAFARDLGVQAVVVPIGNIASVLSAMGTVSSDVVHVHDKTTKLLAPFDMDALDVEFAALEDAANAQLVEEGFNPSDIVTVRYVSMKYGAQTFDLEIPLEAGSDSAATAASFEAAYEQRYGKGSGFAPAGIEIMRIRVHASGRLPRPHLLTDRARPTSNGTAPATRPVWWRERGGWIDTPVYTEVAGRIDGPAIVELPDTTVPVRPDAHIDCDDHGNLILRFD</sequence>
<dbReference type="EMBL" id="CP114014">
    <property type="protein sequence ID" value="XAY05058.1"/>
    <property type="molecule type" value="Genomic_DNA"/>
</dbReference>
<evidence type="ECO:0000259" key="2">
    <source>
        <dbReference type="Pfam" id="PF05378"/>
    </source>
</evidence>
<dbReference type="Pfam" id="PF05378">
    <property type="entry name" value="Hydant_A_N"/>
    <property type="match status" value="1"/>
</dbReference>
<dbReference type="PANTHER" id="PTHR11365:SF23">
    <property type="entry name" value="HYPOTHETICAL 5-OXOPROLINASE (EUROFUNG)-RELATED"/>
    <property type="match status" value="1"/>
</dbReference>
<protein>
    <submittedName>
        <fullName evidence="4">Acetophenone carboxylase gamma subunit</fullName>
        <ecNumber evidence="4">6.4.1.8</ecNumber>
    </submittedName>
</protein>
<dbReference type="Pfam" id="PF01968">
    <property type="entry name" value="Hydantoinase_A"/>
    <property type="match status" value="1"/>
</dbReference>
<reference evidence="4" key="1">
    <citation type="submission" date="2022-12" db="EMBL/GenBank/DDBJ databases">
        <title>Paraconexibacter alkalitolerans sp. nov. and Baekduia alba sp. nov., isolated from soil and emended description of the genera Paraconexibacter (Chun et al., 2020) and Baekduia (An et al., 2020).</title>
        <authorList>
            <person name="Vieira S."/>
            <person name="Huber K.J."/>
            <person name="Geppert A."/>
            <person name="Wolf J."/>
            <person name="Neumann-Schaal M."/>
            <person name="Muesken M."/>
            <person name="Overmann J."/>
        </authorList>
    </citation>
    <scope>NUCLEOTIDE SEQUENCE</scope>
    <source>
        <strain evidence="4">AEG42_29</strain>
    </source>
</reference>
<evidence type="ECO:0000259" key="3">
    <source>
        <dbReference type="Pfam" id="PF19278"/>
    </source>
</evidence>
<evidence type="ECO:0000313" key="4">
    <source>
        <dbReference type="EMBL" id="XAY05058.1"/>
    </source>
</evidence>
<dbReference type="InterPro" id="IPR002821">
    <property type="entry name" value="Hydantoinase_A"/>
</dbReference>
<organism evidence="4">
    <name type="scientific">Paraconexibacter sp. AEG42_29</name>
    <dbReference type="NCBI Taxonomy" id="2997339"/>
    <lineage>
        <taxon>Bacteria</taxon>
        <taxon>Bacillati</taxon>
        <taxon>Actinomycetota</taxon>
        <taxon>Thermoleophilia</taxon>
        <taxon>Solirubrobacterales</taxon>
        <taxon>Paraconexibacteraceae</taxon>
        <taxon>Paraconexibacter</taxon>
    </lineage>
</organism>
<feature type="domain" description="Hydantoinase/oxoprolinase N-terminal" evidence="2">
    <location>
        <begin position="16"/>
        <end position="203"/>
    </location>
</feature>
<dbReference type="GO" id="GO:0006749">
    <property type="term" value="P:glutathione metabolic process"/>
    <property type="evidence" value="ECO:0007669"/>
    <property type="project" value="TreeGrafter"/>
</dbReference>
<name>A0AAU7ATX7_9ACTN</name>
<dbReference type="InterPro" id="IPR049517">
    <property type="entry name" value="ACX-like_C"/>
</dbReference>
<keyword evidence="4" id="KW-0436">Ligase</keyword>
<proteinExistence type="predicted"/>
<dbReference type="GO" id="GO:0005829">
    <property type="term" value="C:cytosol"/>
    <property type="evidence" value="ECO:0007669"/>
    <property type="project" value="TreeGrafter"/>
</dbReference>
<dbReference type="Pfam" id="PF19278">
    <property type="entry name" value="Hydant_A_C"/>
    <property type="match status" value="1"/>
</dbReference>
<feature type="domain" description="Acetophenone carboxylase-like C-terminal" evidence="3">
    <location>
        <begin position="529"/>
        <end position="693"/>
    </location>
</feature>
<dbReference type="KEGG" id="parq:DSM112329_01900"/>